<dbReference type="InterPro" id="IPR011333">
    <property type="entry name" value="SKP1/BTB/POZ_sf"/>
</dbReference>
<evidence type="ECO:0000313" key="3">
    <source>
        <dbReference type="EMBL" id="WWD22033.1"/>
    </source>
</evidence>
<feature type="compositionally biased region" description="Polar residues" evidence="1">
    <location>
        <begin position="590"/>
        <end position="600"/>
    </location>
</feature>
<name>A0AAJ8LME3_9TREE</name>
<dbReference type="CDD" id="cd18186">
    <property type="entry name" value="BTB_POZ_ZBTB_KLHL-like"/>
    <property type="match status" value="1"/>
</dbReference>
<dbReference type="SMART" id="SM00225">
    <property type="entry name" value="BTB"/>
    <property type="match status" value="1"/>
</dbReference>
<reference evidence="3" key="1">
    <citation type="submission" date="2017-08" db="EMBL/GenBank/DDBJ databases">
        <authorList>
            <person name="Cuomo C."/>
            <person name="Billmyre B."/>
            <person name="Heitman J."/>
        </authorList>
    </citation>
    <scope>NUCLEOTIDE SEQUENCE</scope>
    <source>
        <strain evidence="3">CBS 12478</strain>
    </source>
</reference>
<dbReference type="PANTHER" id="PTHR22427">
    <property type="entry name" value="GH15728P"/>
    <property type="match status" value="1"/>
</dbReference>
<gene>
    <name evidence="3" type="ORF">CI109_106521</name>
</gene>
<dbReference type="EMBL" id="CP144062">
    <property type="protein sequence ID" value="WWD22033.1"/>
    <property type="molecule type" value="Genomic_DNA"/>
</dbReference>
<dbReference type="AlphaFoldDB" id="A0AAJ8LME3"/>
<feature type="compositionally biased region" description="Low complexity" evidence="1">
    <location>
        <begin position="623"/>
        <end position="645"/>
    </location>
</feature>
<evidence type="ECO:0000313" key="4">
    <source>
        <dbReference type="Proteomes" id="UP000322225"/>
    </source>
</evidence>
<dbReference type="Gene3D" id="3.30.710.10">
    <property type="entry name" value="Potassium Channel Kv1.1, Chain A"/>
    <property type="match status" value="1"/>
</dbReference>
<dbReference type="Pfam" id="PF00651">
    <property type="entry name" value="BTB"/>
    <property type="match status" value="1"/>
</dbReference>
<dbReference type="GeneID" id="43588002"/>
<keyword evidence="4" id="KW-1185">Reference proteome</keyword>
<dbReference type="Gene3D" id="2.30.30.190">
    <property type="entry name" value="CAP Gly-rich-like domain"/>
    <property type="match status" value="1"/>
</dbReference>
<organism evidence="3 4">
    <name type="scientific">Kwoniella shandongensis</name>
    <dbReference type="NCBI Taxonomy" id="1734106"/>
    <lineage>
        <taxon>Eukaryota</taxon>
        <taxon>Fungi</taxon>
        <taxon>Dikarya</taxon>
        <taxon>Basidiomycota</taxon>
        <taxon>Agaricomycotina</taxon>
        <taxon>Tremellomycetes</taxon>
        <taxon>Tremellales</taxon>
        <taxon>Cryptococcaceae</taxon>
        <taxon>Kwoniella</taxon>
    </lineage>
</organism>
<feature type="compositionally biased region" description="Low complexity" evidence="1">
    <location>
        <begin position="576"/>
        <end position="589"/>
    </location>
</feature>
<reference evidence="3" key="2">
    <citation type="submission" date="2024-01" db="EMBL/GenBank/DDBJ databases">
        <title>Comparative genomics of Cryptococcus and Kwoniella reveals pathogenesis evolution and contrasting modes of karyotype evolution via chromosome fusion or intercentromeric recombination.</title>
        <authorList>
            <person name="Coelho M.A."/>
            <person name="David-Palma M."/>
            <person name="Shea T."/>
            <person name="Bowers K."/>
            <person name="McGinley-Smith S."/>
            <person name="Mohammad A.W."/>
            <person name="Gnirke A."/>
            <person name="Yurkov A.M."/>
            <person name="Nowrousian M."/>
            <person name="Sun S."/>
            <person name="Cuomo C.A."/>
            <person name="Heitman J."/>
        </authorList>
    </citation>
    <scope>NUCLEOTIDE SEQUENCE</scope>
    <source>
        <strain evidence="3">CBS 12478</strain>
    </source>
</reference>
<feature type="region of interest" description="Disordered" evidence="1">
    <location>
        <begin position="57"/>
        <end position="88"/>
    </location>
</feature>
<dbReference type="PANTHER" id="PTHR22427:SF7">
    <property type="entry name" value="GH15728P"/>
    <property type="match status" value="1"/>
</dbReference>
<evidence type="ECO:0000259" key="2">
    <source>
        <dbReference type="PROSITE" id="PS50097"/>
    </source>
</evidence>
<feature type="region of interest" description="Disordered" evidence="1">
    <location>
        <begin position="576"/>
        <end position="730"/>
    </location>
</feature>
<accession>A0AAJ8LME3</accession>
<proteinExistence type="predicted"/>
<feature type="compositionally biased region" description="Basic and acidic residues" evidence="1">
    <location>
        <begin position="711"/>
        <end position="723"/>
    </location>
</feature>
<dbReference type="PROSITE" id="PS50097">
    <property type="entry name" value="BTB"/>
    <property type="match status" value="1"/>
</dbReference>
<dbReference type="Proteomes" id="UP000322225">
    <property type="component" value="Chromosome 12"/>
</dbReference>
<dbReference type="InterPro" id="IPR000210">
    <property type="entry name" value="BTB/POZ_dom"/>
</dbReference>
<feature type="compositionally biased region" description="Polar residues" evidence="1">
    <location>
        <begin position="667"/>
        <end position="681"/>
    </location>
</feature>
<dbReference type="KEGG" id="ksn:43588002"/>
<protein>
    <recommendedName>
        <fullName evidence="2">BTB domain-containing protein</fullName>
    </recommendedName>
</protein>
<sequence>MTRALRGHHPTVECTDKDSAVVYARAPKAFNERYLTSSEPSGSLSFIRSTYDNQELRFDSDQSPFQKTTAPYDPQHRESGGSSTPPANIEDLTYLIAADRSRRLVHGDTPELLRGQLEWMYTGEGLGSSVDWFNAEDEPGVLNISEDHPAAIERPERIPQNLEQLGQDLTYMWRSKLYADVAIHLTGQVIDINDTVESDSSVNSLSTGVVFTAHRFILASRSPYFASVLLNPSSFQPHTSDIHLPTPPFTTAALHFCLGYIYAGHLAFSNRTFDLSTALDIHRAASYLQIDALLVEIEAKIVHDFCHGLDWNVCHCKTCSVRVGRVWRFAGSLDVGAMALEQSARRYLVSSWDTSWAKDVGLASASQQENLVCDVVDSIQPTTVIATLKSVLLFRSRLESLARVNSRSSIEWVAKLRSMVDKIDKRVSEVSTRALPQVIVSEGFLRTIEAQSFDRDLLAAFMERVVLHTSSAEEYIEAPRVYQALVTALRNLHTGNYPELSSNSNLVVEGFRQTLLRLIRKRWMQISSQGGFDDLDVSCLREICEGVQRSHFSNGHDAGVESQRYDLRLNPVNFSSTLTSSPTIPSETLAYSNPSASSRRGSVPTRDTPHAVGGAMTPPNLDSATQTRSSTTSSSISKQSSVQHTRSNDQPRVRRPPRSRHKEPNLAVTTFMSAQDDTSPLRQGARPPISPSRSMMEKASLRSHVSNSRQTQEHSARLGRQEGIDSSIPANRSDISAAEYRQESTVKTCGIGRSSLLDGKILRLPAPSNPPGRSQMTLSKGSVFRNTPSDPESHRRRTEKDVAPLEKDIHSGPCVLLRVGIPCIVLLAHRKVRFKAHIRFIGCVDGSRGPWVGVEIDDSARLGVVALLDGTKDSVRYCRLKRSIVSSESKPDDIGCRSGSNPPQWSAASKANLTLSADGDSYGTSQTIPAPRPQAMSADVLFVRPAQVVFVIGGE</sequence>
<dbReference type="SUPFAM" id="SSF74924">
    <property type="entry name" value="Cap-Gly domain"/>
    <property type="match status" value="1"/>
</dbReference>
<evidence type="ECO:0000256" key="1">
    <source>
        <dbReference type="SAM" id="MobiDB-lite"/>
    </source>
</evidence>
<dbReference type="InterPro" id="IPR036859">
    <property type="entry name" value="CAP-Gly_dom_sf"/>
</dbReference>
<dbReference type="SUPFAM" id="SSF54695">
    <property type="entry name" value="POZ domain"/>
    <property type="match status" value="1"/>
</dbReference>
<dbReference type="RefSeq" id="XP_065823928.1">
    <property type="nucleotide sequence ID" value="XM_065967856.1"/>
</dbReference>
<feature type="domain" description="BTB" evidence="2">
    <location>
        <begin position="198"/>
        <end position="270"/>
    </location>
</feature>
<feature type="compositionally biased region" description="Polar residues" evidence="1">
    <location>
        <begin position="771"/>
        <end position="790"/>
    </location>
</feature>
<feature type="region of interest" description="Disordered" evidence="1">
    <location>
        <begin position="762"/>
        <end position="801"/>
    </location>
</feature>